<dbReference type="InterPro" id="IPR000537">
    <property type="entry name" value="UbiA_prenyltransferase"/>
</dbReference>
<keyword evidence="6 14" id="KW-0812">Transmembrane</keyword>
<dbReference type="InParanoid" id="H2Z6I3"/>
<reference evidence="15" key="2">
    <citation type="submission" date="2025-08" db="UniProtKB">
        <authorList>
            <consortium name="Ensembl"/>
        </authorList>
    </citation>
    <scope>IDENTIFICATION</scope>
</reference>
<dbReference type="NCBIfam" id="TIGR01473">
    <property type="entry name" value="cyoE_ctaB"/>
    <property type="match status" value="1"/>
</dbReference>
<evidence type="ECO:0000256" key="2">
    <source>
        <dbReference type="ARBA" id="ARBA00005985"/>
    </source>
</evidence>
<dbReference type="CDD" id="cd13957">
    <property type="entry name" value="PT_UbiA_Cox10"/>
    <property type="match status" value="1"/>
</dbReference>
<dbReference type="Gene3D" id="1.10.357.140">
    <property type="entry name" value="UbiA prenyltransferase"/>
    <property type="match status" value="1"/>
</dbReference>
<evidence type="ECO:0000256" key="9">
    <source>
        <dbReference type="ARBA" id="ARBA00023128"/>
    </source>
</evidence>
<evidence type="ECO:0000256" key="1">
    <source>
        <dbReference type="ARBA" id="ARBA00004225"/>
    </source>
</evidence>
<dbReference type="GO" id="GO:0031966">
    <property type="term" value="C:mitochondrial membrane"/>
    <property type="evidence" value="ECO:0007669"/>
    <property type="project" value="UniProtKB-SubCell"/>
</dbReference>
<dbReference type="GO" id="GO:0017004">
    <property type="term" value="P:cytochrome complex assembly"/>
    <property type="evidence" value="ECO:0007669"/>
    <property type="project" value="UniProtKB-ARBA"/>
</dbReference>
<keyword evidence="9" id="KW-0496">Mitochondrion</keyword>
<reference evidence="16" key="1">
    <citation type="submission" date="2003-08" db="EMBL/GenBank/DDBJ databases">
        <authorList>
            <person name="Birren B."/>
            <person name="Nusbaum C."/>
            <person name="Abebe A."/>
            <person name="Abouelleil A."/>
            <person name="Adekoya E."/>
            <person name="Ait-zahra M."/>
            <person name="Allen N."/>
            <person name="Allen T."/>
            <person name="An P."/>
            <person name="Anderson M."/>
            <person name="Anderson S."/>
            <person name="Arachchi H."/>
            <person name="Armbruster J."/>
            <person name="Bachantsang P."/>
            <person name="Baldwin J."/>
            <person name="Barry A."/>
            <person name="Bayul T."/>
            <person name="Blitshsteyn B."/>
            <person name="Bloom T."/>
            <person name="Blye J."/>
            <person name="Boguslavskiy L."/>
            <person name="Borowsky M."/>
            <person name="Boukhgalter B."/>
            <person name="Brunache A."/>
            <person name="Butler J."/>
            <person name="Calixte N."/>
            <person name="Calvo S."/>
            <person name="Camarata J."/>
            <person name="Campo K."/>
            <person name="Chang J."/>
            <person name="Cheshatsang Y."/>
            <person name="Citroen M."/>
            <person name="Collymore A."/>
            <person name="Considine T."/>
            <person name="Cook A."/>
            <person name="Cooke P."/>
            <person name="Corum B."/>
            <person name="Cuomo C."/>
            <person name="David R."/>
            <person name="Dawoe T."/>
            <person name="Degray S."/>
            <person name="Dodge S."/>
            <person name="Dooley K."/>
            <person name="Dorje P."/>
            <person name="Dorjee K."/>
            <person name="Dorris L."/>
            <person name="Duffey N."/>
            <person name="Dupes A."/>
            <person name="Elkins T."/>
            <person name="Engels R."/>
            <person name="Erickson J."/>
            <person name="Farina A."/>
            <person name="Faro S."/>
            <person name="Ferreira P."/>
            <person name="Fischer H."/>
            <person name="Fitzgerald M."/>
            <person name="Foley K."/>
            <person name="Gage D."/>
            <person name="Galagan J."/>
            <person name="Gearin G."/>
            <person name="Gnerre S."/>
            <person name="Gnirke A."/>
            <person name="Goyette A."/>
            <person name="Graham J."/>
            <person name="Grandbois E."/>
            <person name="Gyaltsen K."/>
            <person name="Hafez N."/>
            <person name="Hagopian D."/>
            <person name="Hagos B."/>
            <person name="Hall J."/>
            <person name="Hatcher B."/>
            <person name="Heller A."/>
            <person name="Higgins H."/>
            <person name="Honan T."/>
            <person name="Horn A."/>
            <person name="Houde N."/>
            <person name="Hughes L."/>
            <person name="Hulme W."/>
            <person name="Husby E."/>
            <person name="Iliev I."/>
            <person name="Jaffe D."/>
            <person name="Jones C."/>
            <person name="Kamal M."/>
            <person name="Kamat A."/>
            <person name="Kamvysselis M."/>
            <person name="Karlsson E."/>
            <person name="Kells C."/>
            <person name="Kieu A."/>
            <person name="Kisner P."/>
            <person name="Kodira C."/>
            <person name="Kulbokas E."/>
            <person name="Labutti K."/>
            <person name="Lama D."/>
            <person name="Landers T."/>
            <person name="Leger J."/>
            <person name="Levine S."/>
            <person name="Lewis D."/>
            <person name="Lewis T."/>
            <person name="Lindblad-toh K."/>
            <person name="Liu X."/>
            <person name="Lokyitsang T."/>
            <person name="Lokyitsang Y."/>
            <person name="Lucien O."/>
            <person name="Lui A."/>
            <person name="Ma L.J."/>
            <person name="Mabbitt R."/>
            <person name="Macdonald J."/>
            <person name="Maclean C."/>
            <person name="Major J."/>
            <person name="Manning J."/>
            <person name="Marabella R."/>
            <person name="Maru K."/>
            <person name="Matthews C."/>
            <person name="Mauceli E."/>
            <person name="Mccarthy M."/>
            <person name="Mcdonough S."/>
            <person name="Mcghee T."/>
            <person name="Meldrim J."/>
            <person name="Meneus L."/>
            <person name="Mesirov J."/>
            <person name="Mihalev A."/>
            <person name="Mihova T."/>
            <person name="Mikkelsen T."/>
            <person name="Mlenga V."/>
            <person name="Moru K."/>
            <person name="Mozes J."/>
            <person name="Mulrain L."/>
            <person name="Munson G."/>
            <person name="Naylor J."/>
            <person name="Newes C."/>
            <person name="Nguyen C."/>
            <person name="Nguyen N."/>
            <person name="Nguyen T."/>
            <person name="Nicol R."/>
            <person name="Nielsen C."/>
            <person name="Nizzari M."/>
            <person name="Norbu C."/>
            <person name="Norbu N."/>
            <person name="O'donnell P."/>
            <person name="Okoawo O."/>
            <person name="O'leary S."/>
            <person name="Omotosho B."/>
            <person name="O'neill K."/>
            <person name="Osman S."/>
            <person name="Parker S."/>
            <person name="Perrin D."/>
            <person name="Phunkhang P."/>
            <person name="Piqani B."/>
            <person name="Purcell S."/>
            <person name="Rachupka T."/>
            <person name="Ramasamy U."/>
            <person name="Rameau R."/>
            <person name="Ray V."/>
            <person name="Raymond C."/>
            <person name="Retta R."/>
            <person name="Richardson S."/>
            <person name="Rise C."/>
            <person name="Rodriguez J."/>
            <person name="Rogers J."/>
            <person name="Rogov P."/>
            <person name="Rutman M."/>
            <person name="Schupbach R."/>
            <person name="Seaman C."/>
            <person name="Settipalli S."/>
            <person name="Sharpe T."/>
            <person name="Sheridan J."/>
            <person name="Sherpa N."/>
            <person name="Shi J."/>
            <person name="Smirnov S."/>
            <person name="Smith C."/>
            <person name="Sougnez C."/>
            <person name="Spencer B."/>
            <person name="Stalker J."/>
            <person name="Stange-thomann N."/>
            <person name="Stavropoulos S."/>
            <person name="Stetson K."/>
            <person name="Stone C."/>
            <person name="Stone S."/>
            <person name="Stubbs M."/>
            <person name="Talamas J."/>
            <person name="Tchuinga P."/>
            <person name="Tenzing P."/>
            <person name="Tesfaye S."/>
            <person name="Theodore J."/>
            <person name="Thoulutsang Y."/>
            <person name="Topham K."/>
            <person name="Towey S."/>
            <person name="Tsamla T."/>
            <person name="Tsomo N."/>
            <person name="Vallee D."/>
            <person name="Vassiliev H."/>
            <person name="Venkataraman V."/>
            <person name="Vinson J."/>
            <person name="Vo A."/>
            <person name="Wade C."/>
            <person name="Wang S."/>
            <person name="Wangchuk T."/>
            <person name="Wangdi T."/>
            <person name="Whittaker C."/>
            <person name="Wilkinson J."/>
            <person name="Wu Y."/>
            <person name="Wyman D."/>
            <person name="Yadav S."/>
            <person name="Yang S."/>
            <person name="Yang X."/>
            <person name="Yeager S."/>
            <person name="Yee E."/>
            <person name="Young G."/>
            <person name="Zainoun J."/>
            <person name="Zembeck L."/>
            <person name="Zimmer A."/>
            <person name="Zody M."/>
            <person name="Lander E."/>
        </authorList>
    </citation>
    <scope>NUCLEOTIDE SEQUENCE [LARGE SCALE GENOMIC DNA]</scope>
</reference>
<dbReference type="EC" id="2.5.1.141" evidence="3"/>
<evidence type="ECO:0000256" key="5">
    <source>
        <dbReference type="ARBA" id="ARBA00022679"/>
    </source>
</evidence>
<dbReference type="PANTHER" id="PTHR43448">
    <property type="entry name" value="PROTOHEME IX FARNESYLTRANSFERASE, MITOCHONDRIAL"/>
    <property type="match status" value="1"/>
</dbReference>
<dbReference type="InterPro" id="IPR006369">
    <property type="entry name" value="Protohaem_IX_farnesylTrfase"/>
</dbReference>
<keyword evidence="8 14" id="KW-1133">Transmembrane helix</keyword>
<evidence type="ECO:0000256" key="12">
    <source>
        <dbReference type="ARBA" id="ARBA00030253"/>
    </source>
</evidence>
<dbReference type="eggNOG" id="KOG1380">
    <property type="taxonomic scope" value="Eukaryota"/>
</dbReference>
<evidence type="ECO:0000256" key="14">
    <source>
        <dbReference type="SAM" id="Phobius"/>
    </source>
</evidence>
<dbReference type="PANTHER" id="PTHR43448:SF2">
    <property type="entry name" value="PROTOHEME IX FARNESYLTRANSFERASE, MITOCHONDRIAL"/>
    <property type="match status" value="1"/>
</dbReference>
<keyword evidence="10" id="KW-0350">Heme biosynthesis</keyword>
<evidence type="ECO:0000256" key="13">
    <source>
        <dbReference type="ARBA" id="ARBA00047690"/>
    </source>
</evidence>
<dbReference type="GeneTree" id="ENSGT00940000153771"/>
<comment type="subcellular location">
    <subcellularLocation>
        <location evidence="1">Mitochondrion membrane</location>
        <topology evidence="1">Multi-pass membrane protein</topology>
    </subcellularLocation>
</comment>
<name>H2Z6I3_CIOSA</name>
<dbReference type="HOGENOM" id="CLU_029631_2_1_1"/>
<feature type="transmembrane region" description="Helical" evidence="14">
    <location>
        <begin position="227"/>
        <end position="246"/>
    </location>
</feature>
<organism evidence="15 16">
    <name type="scientific">Ciona savignyi</name>
    <name type="common">Pacific transparent sea squirt</name>
    <dbReference type="NCBI Taxonomy" id="51511"/>
    <lineage>
        <taxon>Eukaryota</taxon>
        <taxon>Metazoa</taxon>
        <taxon>Chordata</taxon>
        <taxon>Tunicata</taxon>
        <taxon>Ascidiacea</taxon>
        <taxon>Phlebobranchia</taxon>
        <taxon>Cionidae</taxon>
        <taxon>Ciona</taxon>
    </lineage>
</organism>
<keyword evidence="16" id="KW-1185">Reference proteome</keyword>
<dbReference type="Ensembl" id="ENSCSAVT00000013344.1">
    <property type="protein sequence ID" value="ENSCSAVP00000013195.1"/>
    <property type="gene ID" value="ENSCSAVG00000007746.1"/>
</dbReference>
<dbReference type="Proteomes" id="UP000007875">
    <property type="component" value="Unassembled WGS sequence"/>
</dbReference>
<dbReference type="GO" id="GO:0008495">
    <property type="term" value="F:protoheme IX farnesyltransferase activity"/>
    <property type="evidence" value="ECO:0007669"/>
    <property type="project" value="UniProtKB-EC"/>
</dbReference>
<evidence type="ECO:0000313" key="15">
    <source>
        <dbReference type="Ensembl" id="ENSCSAVP00000013195.1"/>
    </source>
</evidence>
<evidence type="ECO:0000256" key="10">
    <source>
        <dbReference type="ARBA" id="ARBA00023133"/>
    </source>
</evidence>
<evidence type="ECO:0000256" key="8">
    <source>
        <dbReference type="ARBA" id="ARBA00022989"/>
    </source>
</evidence>
<feature type="transmembrane region" description="Helical" evidence="14">
    <location>
        <begin position="173"/>
        <end position="195"/>
    </location>
</feature>
<feature type="transmembrane region" description="Helical" evidence="14">
    <location>
        <begin position="252"/>
        <end position="274"/>
    </location>
</feature>
<dbReference type="InterPro" id="IPR044878">
    <property type="entry name" value="UbiA_sf"/>
</dbReference>
<keyword evidence="7" id="KW-0809">Transit peptide</keyword>
<dbReference type="AlphaFoldDB" id="H2Z6I3"/>
<sequence length="398" mass="44498">MHLIAKTCFTGFRVNLIHSKYLSCMQLTSRRDKLSSTISPQAFSCLTSNKIKVGQYRPTSHQVHLKVKSLPNVTIGKKELLVQNGWKDNQMDLMKWPLVYASLSKWYLTWFVVMTADAGYCLAPVPFEQSTFLLVTLGTALCSCSANTLNQIAEVPYDAQMDRTRNRPLVKGIISPLHAFLFAVVTGSTGVACLYQGVNGLTAALGFTNLALYAGVYTALKRKHWFNTWVGAVVGSIPPLMGWTAATGSLDSGAMIFAGILYAWQFPHFYALAWRRRGDYARGSYHMLPLSHPTATKYVVLFHTGLLWSLCLAAPVTGVTTLWFVAMSTPINLWLSYKSYRFHRETNSNSALQLYKCSLYYLLLISLALVVDRKVLSKMLTKDNNNDFSLLPVKESIL</sequence>
<evidence type="ECO:0000313" key="16">
    <source>
        <dbReference type="Proteomes" id="UP000007875"/>
    </source>
</evidence>
<feature type="transmembrane region" description="Helical" evidence="14">
    <location>
        <begin position="201"/>
        <end position="220"/>
    </location>
</feature>
<evidence type="ECO:0000256" key="3">
    <source>
        <dbReference type="ARBA" id="ARBA00012292"/>
    </source>
</evidence>
<proteinExistence type="inferred from homology"/>
<feature type="transmembrane region" description="Helical" evidence="14">
    <location>
        <begin position="352"/>
        <end position="371"/>
    </location>
</feature>
<evidence type="ECO:0000256" key="7">
    <source>
        <dbReference type="ARBA" id="ARBA00022946"/>
    </source>
</evidence>
<evidence type="ECO:0000256" key="4">
    <source>
        <dbReference type="ARBA" id="ARBA00016335"/>
    </source>
</evidence>
<feature type="transmembrane region" description="Helical" evidence="14">
    <location>
        <begin position="295"/>
        <end position="316"/>
    </location>
</feature>
<dbReference type="FunFam" id="1.10.357.140:FF:000004">
    <property type="entry name" value="Protoheme IX farnesyltransferase, mitochondrial"/>
    <property type="match status" value="1"/>
</dbReference>
<dbReference type="GO" id="GO:0006784">
    <property type="term" value="P:heme A biosynthetic process"/>
    <property type="evidence" value="ECO:0007669"/>
    <property type="project" value="TreeGrafter"/>
</dbReference>
<accession>H2Z6I3</accession>
<evidence type="ECO:0000256" key="6">
    <source>
        <dbReference type="ARBA" id="ARBA00022692"/>
    </source>
</evidence>
<dbReference type="STRING" id="51511.ENSCSAVP00000013195"/>
<reference evidence="15" key="3">
    <citation type="submission" date="2025-09" db="UniProtKB">
        <authorList>
            <consortium name="Ensembl"/>
        </authorList>
    </citation>
    <scope>IDENTIFICATION</scope>
</reference>
<dbReference type="HAMAP" id="MF_00154">
    <property type="entry name" value="CyoE_CtaB"/>
    <property type="match status" value="1"/>
</dbReference>
<dbReference type="Pfam" id="PF01040">
    <property type="entry name" value="UbiA"/>
    <property type="match status" value="1"/>
</dbReference>
<keyword evidence="11 14" id="KW-0472">Membrane</keyword>
<dbReference type="InterPro" id="IPR030470">
    <property type="entry name" value="UbiA_prenylTrfase_CS"/>
</dbReference>
<protein>
    <recommendedName>
        <fullName evidence="4">Protoheme IX farnesyltransferase, mitochondrial</fullName>
        <ecNumber evidence="3">2.5.1.141</ecNumber>
    </recommendedName>
    <alternativeName>
        <fullName evidence="12">Heme O synthase</fullName>
    </alternativeName>
</protein>
<comment type="similarity">
    <text evidence="2">Belongs to the UbiA prenyltransferase family.</text>
</comment>
<comment type="catalytic activity">
    <reaction evidence="13">
        <text>heme b + (2E,6E)-farnesyl diphosphate + H2O = Fe(II)-heme o + diphosphate</text>
        <dbReference type="Rhea" id="RHEA:28070"/>
        <dbReference type="ChEBI" id="CHEBI:15377"/>
        <dbReference type="ChEBI" id="CHEBI:33019"/>
        <dbReference type="ChEBI" id="CHEBI:60344"/>
        <dbReference type="ChEBI" id="CHEBI:60530"/>
        <dbReference type="ChEBI" id="CHEBI:175763"/>
        <dbReference type="EC" id="2.5.1.141"/>
    </reaction>
</comment>
<dbReference type="OMA" id="HFWAIGW"/>
<dbReference type="PROSITE" id="PS00943">
    <property type="entry name" value="UBIA"/>
    <property type="match status" value="1"/>
</dbReference>
<evidence type="ECO:0000256" key="11">
    <source>
        <dbReference type="ARBA" id="ARBA00023136"/>
    </source>
</evidence>
<keyword evidence="5" id="KW-0808">Transferase</keyword>